<dbReference type="Gene3D" id="3.20.20.70">
    <property type="entry name" value="Aldolase class I"/>
    <property type="match status" value="1"/>
</dbReference>
<dbReference type="InterPro" id="IPR000262">
    <property type="entry name" value="FMN-dep_DH"/>
</dbReference>
<gene>
    <name evidence="9" type="ORF">ET495_04965</name>
</gene>
<feature type="binding site" evidence="7">
    <location>
        <position position="187"/>
    </location>
    <ligand>
        <name>FMN</name>
        <dbReference type="ChEBI" id="CHEBI:58210"/>
    </ligand>
</feature>
<evidence type="ECO:0000256" key="6">
    <source>
        <dbReference type="PIRSR" id="PIRSR000138-1"/>
    </source>
</evidence>
<keyword evidence="9" id="KW-0503">Monooxygenase</keyword>
<feature type="binding site" evidence="7">
    <location>
        <position position="161"/>
    </location>
    <ligand>
        <name>glyoxylate</name>
        <dbReference type="ChEBI" id="CHEBI:36655"/>
    </ligand>
</feature>
<dbReference type="InterPro" id="IPR037396">
    <property type="entry name" value="FMN_HAD"/>
</dbReference>
<comment type="cofactor">
    <cofactor evidence="1">
        <name>FMN</name>
        <dbReference type="ChEBI" id="CHEBI:58210"/>
    </cofactor>
</comment>
<sequence length="429" mass="44875">MGAVTLRDVGHSVQSDIYRDGVYGSRPVVPVAPAALEAAARRRMSARGWAYVAGGAGAERTVAANAAAFTRHRIVPRIMADVGERSLRTTLLGRDLPAPLLLAPVGALELAVRGGPGRAEPLVARAARELGVPVVISSQASTPMEATAAELGGSPRWFQLYWSNDDDVAASLVARAEAAGAGAVVVTLDTPVLGWRPRDLDLGSLPFARGEGIAQYTSDPAFRRLASTRRSTPARRRPTLAAVRALAAMRRRGATRADVETFLDVFSRPTLTWRDLAWLRERTRLPILVKGVQHPDDARRALDAGADGVVVSNHGGRQADNAIASLDALPGVVSAVRATAPTAPVLFDSGVRTGADVFVALALGADAVLLGRPWVYGLALAGEAGVRAVVRHVLAELDLTMALAGVRGVAEIAAGHLAPRDGAAPRTPV</sequence>
<dbReference type="InterPro" id="IPR012133">
    <property type="entry name" value="Alpha-hydoxy_acid_DH_FMN"/>
</dbReference>
<accession>A0A4P6EQG8</accession>
<evidence type="ECO:0000256" key="7">
    <source>
        <dbReference type="PIRSR" id="PIRSR000138-2"/>
    </source>
</evidence>
<feature type="binding site" evidence="7">
    <location>
        <position position="312"/>
    </location>
    <ligand>
        <name>FMN</name>
        <dbReference type="ChEBI" id="CHEBI:58210"/>
    </ligand>
</feature>
<dbReference type="SUPFAM" id="SSF51395">
    <property type="entry name" value="FMN-linked oxidoreductases"/>
    <property type="match status" value="1"/>
</dbReference>
<dbReference type="PROSITE" id="PS51349">
    <property type="entry name" value="FMN_HYDROXY_ACID_DH_2"/>
    <property type="match status" value="1"/>
</dbReference>
<dbReference type="AlphaFoldDB" id="A0A4P6EQG8"/>
<feature type="binding site" evidence="7">
    <location>
        <position position="137"/>
    </location>
    <ligand>
        <name>FMN</name>
        <dbReference type="ChEBI" id="CHEBI:58210"/>
    </ligand>
</feature>
<dbReference type="PANTHER" id="PTHR10578:SF143">
    <property type="entry name" value="FMN-DEPENDENT ALPHA-HYDROXY ACID DEHYDROGENASE PB1A11.03"/>
    <property type="match status" value="1"/>
</dbReference>
<organism evidence="9 10">
    <name type="scientific">Xylanimonas allomyrinae</name>
    <dbReference type="NCBI Taxonomy" id="2509459"/>
    <lineage>
        <taxon>Bacteria</taxon>
        <taxon>Bacillati</taxon>
        <taxon>Actinomycetota</taxon>
        <taxon>Actinomycetes</taxon>
        <taxon>Micrococcales</taxon>
        <taxon>Promicromonosporaceae</taxon>
        <taxon>Xylanimonas</taxon>
    </lineage>
</organism>
<evidence type="ECO:0000313" key="9">
    <source>
        <dbReference type="EMBL" id="QAY64745.1"/>
    </source>
</evidence>
<feature type="binding site" evidence="7">
    <location>
        <position position="51"/>
    </location>
    <ligand>
        <name>glyoxylate</name>
        <dbReference type="ChEBI" id="CHEBI:36655"/>
    </ligand>
</feature>
<feature type="binding site" evidence="7">
    <location>
        <position position="159"/>
    </location>
    <ligand>
        <name>FMN</name>
        <dbReference type="ChEBI" id="CHEBI:58210"/>
    </ligand>
</feature>
<feature type="active site" description="Proton acceptor" evidence="6">
    <location>
        <position position="314"/>
    </location>
</feature>
<reference evidence="9 10" key="1">
    <citation type="submission" date="2019-01" db="EMBL/GenBank/DDBJ databases">
        <title>Genome sequencing of strain 2JSPR-7.</title>
        <authorList>
            <person name="Heo J."/>
            <person name="Kim S.-J."/>
            <person name="Kim J.-S."/>
            <person name="Hong S.-B."/>
            <person name="Kwon S.-W."/>
        </authorList>
    </citation>
    <scope>NUCLEOTIDE SEQUENCE [LARGE SCALE GENOMIC DNA]</scope>
    <source>
        <strain evidence="9 10">2JSPR-7</strain>
    </source>
</reference>
<feature type="binding site" evidence="7">
    <location>
        <position position="317"/>
    </location>
    <ligand>
        <name>glyoxylate</name>
        <dbReference type="ChEBI" id="CHEBI:36655"/>
    </ligand>
</feature>
<dbReference type="PANTHER" id="PTHR10578">
    <property type="entry name" value="S -2-HYDROXY-ACID OXIDASE-RELATED"/>
    <property type="match status" value="1"/>
</dbReference>
<dbReference type="PIRSF" id="PIRSF000138">
    <property type="entry name" value="Al-hdrx_acd_dh"/>
    <property type="match status" value="1"/>
</dbReference>
<comment type="similarity">
    <text evidence="5">Belongs to the FMN-dependent alpha-hydroxy acid dehydrogenase family.</text>
</comment>
<dbReference type="InterPro" id="IPR013785">
    <property type="entry name" value="Aldolase_TIM"/>
</dbReference>
<dbReference type="PROSITE" id="PS00557">
    <property type="entry name" value="FMN_HYDROXY_ACID_DH_1"/>
    <property type="match status" value="1"/>
</dbReference>
<protein>
    <submittedName>
        <fullName evidence="9">Lactate 2-monooxygenase</fullName>
    </submittedName>
</protein>
<feature type="binding site" evidence="7">
    <location>
        <position position="290"/>
    </location>
    <ligand>
        <name>FMN</name>
        <dbReference type="ChEBI" id="CHEBI:58210"/>
    </ligand>
</feature>
<evidence type="ECO:0000256" key="3">
    <source>
        <dbReference type="ARBA" id="ARBA00022643"/>
    </source>
</evidence>
<dbReference type="Proteomes" id="UP000291758">
    <property type="component" value="Chromosome"/>
</dbReference>
<evidence type="ECO:0000313" key="10">
    <source>
        <dbReference type="Proteomes" id="UP000291758"/>
    </source>
</evidence>
<evidence type="ECO:0000256" key="5">
    <source>
        <dbReference type="ARBA" id="ARBA00024042"/>
    </source>
</evidence>
<evidence type="ECO:0000256" key="4">
    <source>
        <dbReference type="ARBA" id="ARBA00023002"/>
    </source>
</evidence>
<dbReference type="GO" id="GO:0016614">
    <property type="term" value="F:oxidoreductase activity, acting on CH-OH group of donors"/>
    <property type="evidence" value="ECO:0007669"/>
    <property type="project" value="UniProtKB-ARBA"/>
</dbReference>
<dbReference type="Pfam" id="PF01070">
    <property type="entry name" value="FMN_dh"/>
    <property type="match status" value="1"/>
</dbReference>
<dbReference type="GO" id="GO:0010181">
    <property type="term" value="F:FMN binding"/>
    <property type="evidence" value="ECO:0007669"/>
    <property type="project" value="InterPro"/>
</dbReference>
<feature type="binding site" evidence="7">
    <location>
        <begin position="104"/>
        <end position="106"/>
    </location>
    <ligand>
        <name>FMN</name>
        <dbReference type="ChEBI" id="CHEBI:58210"/>
    </ligand>
</feature>
<dbReference type="GO" id="GO:0004497">
    <property type="term" value="F:monooxygenase activity"/>
    <property type="evidence" value="ECO:0007669"/>
    <property type="project" value="UniProtKB-KW"/>
</dbReference>
<feature type="binding site" evidence="7">
    <location>
        <position position="196"/>
    </location>
    <ligand>
        <name>glyoxylate</name>
        <dbReference type="ChEBI" id="CHEBI:36655"/>
    </ligand>
</feature>
<keyword evidence="3 7" id="KW-0288">FMN</keyword>
<dbReference type="InterPro" id="IPR008259">
    <property type="entry name" value="FMN_hydac_DH_AS"/>
</dbReference>
<feature type="binding site" evidence="7">
    <location>
        <position position="314"/>
    </location>
    <ligand>
        <name>glyoxylate</name>
        <dbReference type="ChEBI" id="CHEBI:36655"/>
    </ligand>
</feature>
<name>A0A4P6EQG8_9MICO</name>
<dbReference type="EMBL" id="CP035495">
    <property type="protein sequence ID" value="QAY64745.1"/>
    <property type="molecule type" value="Genomic_DNA"/>
</dbReference>
<dbReference type="KEGG" id="xyl:ET495_04965"/>
<feature type="binding site" evidence="7">
    <location>
        <begin position="371"/>
        <end position="372"/>
    </location>
    <ligand>
        <name>FMN</name>
        <dbReference type="ChEBI" id="CHEBI:58210"/>
    </ligand>
</feature>
<evidence type="ECO:0000256" key="2">
    <source>
        <dbReference type="ARBA" id="ARBA00022630"/>
    </source>
</evidence>
<evidence type="ECO:0000256" key="1">
    <source>
        <dbReference type="ARBA" id="ARBA00001917"/>
    </source>
</evidence>
<dbReference type="OrthoDB" id="9770452at2"/>
<evidence type="ECO:0000259" key="8">
    <source>
        <dbReference type="PROSITE" id="PS51349"/>
    </source>
</evidence>
<feature type="binding site" evidence="7">
    <location>
        <begin position="348"/>
        <end position="352"/>
    </location>
    <ligand>
        <name>FMN</name>
        <dbReference type="ChEBI" id="CHEBI:58210"/>
    </ligand>
</feature>
<dbReference type="FunFam" id="3.20.20.70:FF:000029">
    <property type="entry name" value="L-lactate dehydrogenase"/>
    <property type="match status" value="1"/>
</dbReference>
<feature type="domain" description="FMN hydroxy acid dehydrogenase" evidence="8">
    <location>
        <begin position="25"/>
        <end position="422"/>
    </location>
</feature>
<keyword evidence="4" id="KW-0560">Oxidoreductase</keyword>
<proteinExistence type="inferred from homology"/>
<keyword evidence="10" id="KW-1185">Reference proteome</keyword>
<keyword evidence="2 7" id="KW-0285">Flavoprotein</keyword>